<evidence type="ECO:0000256" key="4">
    <source>
        <dbReference type="SAM" id="SignalP"/>
    </source>
</evidence>
<name>A0A084W1Q1_ANOSI</name>
<dbReference type="OrthoDB" id="7736306at2759"/>
<dbReference type="OMA" id="ERIFRGC"/>
<keyword evidence="7" id="KW-1185">Reference proteome</keyword>
<accession>A0A084W1Q1</accession>
<dbReference type="EMBL" id="ATLV01019403">
    <property type="status" value="NOT_ANNOTATED_CDS"/>
    <property type="molecule type" value="Genomic_DNA"/>
</dbReference>
<dbReference type="SUPFAM" id="SSF57302">
    <property type="entry name" value="Snake toxin-like"/>
    <property type="match status" value="1"/>
</dbReference>
<evidence type="ECO:0000256" key="2">
    <source>
        <dbReference type="ARBA" id="ARBA00023157"/>
    </source>
</evidence>
<evidence type="ECO:0000256" key="3">
    <source>
        <dbReference type="SAM" id="Phobius"/>
    </source>
</evidence>
<dbReference type="InterPro" id="IPR045860">
    <property type="entry name" value="Snake_toxin-like_sf"/>
</dbReference>
<gene>
    <name evidence="5" type="ORF">ZHAS_00011982</name>
</gene>
<protein>
    <submittedName>
        <fullName evidence="5">AGAP013137-PA-like protein</fullName>
    </submittedName>
</protein>
<dbReference type="VEuPathDB" id="VectorBase:ASIS016390"/>
<dbReference type="PANTHER" id="PTHR10036:SF3">
    <property type="entry name" value="PROTEIN SLEEPLESS-RELATED"/>
    <property type="match status" value="1"/>
</dbReference>
<dbReference type="Gene3D" id="2.10.60.10">
    <property type="entry name" value="CD59"/>
    <property type="match status" value="1"/>
</dbReference>
<keyword evidence="3" id="KW-0812">Transmembrane</keyword>
<feature type="chain" id="PRO_5001784066" evidence="4">
    <location>
        <begin position="27"/>
        <end position="150"/>
    </location>
</feature>
<evidence type="ECO:0000256" key="1">
    <source>
        <dbReference type="ARBA" id="ARBA00022729"/>
    </source>
</evidence>
<feature type="transmembrane region" description="Helical" evidence="3">
    <location>
        <begin position="127"/>
        <end position="149"/>
    </location>
</feature>
<dbReference type="AlphaFoldDB" id="A0A084W1Q1"/>
<evidence type="ECO:0000313" key="5">
    <source>
        <dbReference type="EMBL" id="KFB44145.1"/>
    </source>
</evidence>
<dbReference type="PANTHER" id="PTHR10036">
    <property type="entry name" value="CD59 GLYCOPROTEIN"/>
    <property type="match status" value="1"/>
</dbReference>
<keyword evidence="3" id="KW-0472">Membrane</keyword>
<keyword evidence="1 4" id="KW-0732">Signal</keyword>
<dbReference type="Proteomes" id="UP000030765">
    <property type="component" value="Unassembled WGS sequence"/>
</dbReference>
<keyword evidence="3" id="KW-1133">Transmembrane helix</keyword>
<organism evidence="5">
    <name type="scientific">Anopheles sinensis</name>
    <name type="common">Mosquito</name>
    <dbReference type="NCBI Taxonomy" id="74873"/>
    <lineage>
        <taxon>Eukaryota</taxon>
        <taxon>Metazoa</taxon>
        <taxon>Ecdysozoa</taxon>
        <taxon>Arthropoda</taxon>
        <taxon>Hexapoda</taxon>
        <taxon>Insecta</taxon>
        <taxon>Pterygota</taxon>
        <taxon>Neoptera</taxon>
        <taxon>Endopterygota</taxon>
        <taxon>Diptera</taxon>
        <taxon>Nematocera</taxon>
        <taxon>Culicoidea</taxon>
        <taxon>Culicidae</taxon>
        <taxon>Anophelinae</taxon>
        <taxon>Anopheles</taxon>
    </lineage>
</organism>
<keyword evidence="2" id="KW-1015">Disulfide bond</keyword>
<dbReference type="EnsemblMetazoa" id="ASIC011982-RA">
    <property type="protein sequence ID" value="ASIC011982-PA"/>
    <property type="gene ID" value="ASIC011982"/>
</dbReference>
<evidence type="ECO:0000313" key="6">
    <source>
        <dbReference type="EnsemblMetazoa" id="ASIC011982-PA"/>
    </source>
</evidence>
<reference evidence="5 7" key="1">
    <citation type="journal article" date="2014" name="BMC Genomics">
        <title>Genome sequence of Anopheles sinensis provides insight into genetics basis of mosquito competence for malaria parasites.</title>
        <authorList>
            <person name="Zhou D."/>
            <person name="Zhang D."/>
            <person name="Ding G."/>
            <person name="Shi L."/>
            <person name="Hou Q."/>
            <person name="Ye Y."/>
            <person name="Xu Y."/>
            <person name="Zhou H."/>
            <person name="Xiong C."/>
            <person name="Li S."/>
            <person name="Yu J."/>
            <person name="Hong S."/>
            <person name="Yu X."/>
            <person name="Zou P."/>
            <person name="Chen C."/>
            <person name="Chang X."/>
            <person name="Wang W."/>
            <person name="Lv Y."/>
            <person name="Sun Y."/>
            <person name="Ma L."/>
            <person name="Shen B."/>
            <person name="Zhu C."/>
        </authorList>
    </citation>
    <scope>NUCLEOTIDE SEQUENCE [LARGE SCALE GENOMIC DNA]</scope>
</reference>
<feature type="signal peptide" evidence="4">
    <location>
        <begin position="1"/>
        <end position="26"/>
    </location>
</feature>
<reference evidence="6" key="2">
    <citation type="submission" date="2020-05" db="UniProtKB">
        <authorList>
            <consortium name="EnsemblMetazoa"/>
        </authorList>
    </citation>
    <scope>IDENTIFICATION</scope>
</reference>
<evidence type="ECO:0000313" key="7">
    <source>
        <dbReference type="Proteomes" id="UP000030765"/>
    </source>
</evidence>
<sequence>MGNEKSFNYLASTLLVAVALIGPSNGLQCYSCSTDSSDLDCDDLSVLPKVDCTPFSASHPVQPVCGYQRLAASTGEESERIWRGCAIGGQCALLSRLGDEAYNSVFSLSVCEECSTDNCNGQSSGGVIIGTGSAPWMIVMLIVATLITLH</sequence>
<proteinExistence type="predicted"/>
<dbReference type="EMBL" id="KE525269">
    <property type="protein sequence ID" value="KFB44145.1"/>
    <property type="molecule type" value="Genomic_DNA"/>
</dbReference>
<dbReference type="VEuPathDB" id="VectorBase:ASIC011982"/>